<comment type="caution">
    <text evidence="1">The sequence shown here is derived from an EMBL/GenBank/DDBJ whole genome shotgun (WGS) entry which is preliminary data.</text>
</comment>
<dbReference type="Proteomes" id="UP000237438">
    <property type="component" value="Unassembled WGS sequence"/>
</dbReference>
<gene>
    <name evidence="1" type="ORF">EPUL_004323</name>
</gene>
<dbReference type="SUPFAM" id="SSF56219">
    <property type="entry name" value="DNase I-like"/>
    <property type="match status" value="1"/>
</dbReference>
<organism evidence="1 2">
    <name type="scientific">Erysiphe pulchra</name>
    <dbReference type="NCBI Taxonomy" id="225359"/>
    <lineage>
        <taxon>Eukaryota</taxon>
        <taxon>Fungi</taxon>
        <taxon>Dikarya</taxon>
        <taxon>Ascomycota</taxon>
        <taxon>Pezizomycotina</taxon>
        <taxon>Leotiomycetes</taxon>
        <taxon>Erysiphales</taxon>
        <taxon>Erysiphaceae</taxon>
        <taxon>Erysiphe</taxon>
    </lineage>
</organism>
<evidence type="ECO:0008006" key="3">
    <source>
        <dbReference type="Google" id="ProtNLM"/>
    </source>
</evidence>
<evidence type="ECO:0000313" key="1">
    <source>
        <dbReference type="EMBL" id="POS84543.1"/>
    </source>
</evidence>
<sequence>IEIRTQSNLTISNIDCTVSSFKDGDEQNMAKSIQAYLRAAISKFAASNTTPLLPEKQLKSNTVKVSENPKTHLPNKPLVTSFPSKLSIGQVENETNPIKDFISQNPSGLASQALKNPVQTTLKGNNTAPVKNKNSSRNLQDNRLFFRLPVEHEWRNLSPTGIREIVVKRLSISPAQIGTFKPVRSGFAISSRNNNTREELLKAAVRLSSSGAKLEAASNWTSVIIPTVPNSICTEKGQVEITKEMLANEIERVTLMRPASLRLYGRNLPNAPHRICMAYFTEAPRPGFRVFDESGIMRKCLARPTRNGQPTKEQLKTFQKVDEREFQALARAKAAEPLISWTLPPRSVATGDFNSVHWAWQTGAARSYGQGEENNMSCLIKGEPTHRAGNTLDLAWSNIIGASAWVERDECMTSDHFPIRPTQDPERTAPSICIYRFSMDPTFNSVVFDREIDNAAAEICDVLKETITAVGKRPKRGNGKSPPWWISECMAAQIIYRSTVTEPERSLQAKVCRKVVAAAKREFWKRQVEGMKFPKQIFKLMRWVNQRHNNLTSPLLHEGQFISNQNERACVHGDALLARHQASDDLPP</sequence>
<protein>
    <recommendedName>
        <fullName evidence="3">Endonuclease/exonuclease/phosphatase domain-containing protein</fullName>
    </recommendedName>
</protein>
<dbReference type="AlphaFoldDB" id="A0A2S4PR97"/>
<keyword evidence="2" id="KW-1185">Reference proteome</keyword>
<dbReference type="EMBL" id="PEDP01000963">
    <property type="protein sequence ID" value="POS84543.1"/>
    <property type="molecule type" value="Genomic_DNA"/>
</dbReference>
<dbReference type="InterPro" id="IPR036691">
    <property type="entry name" value="Endo/exonu/phosph_ase_sf"/>
</dbReference>
<reference evidence="1 2" key="1">
    <citation type="submission" date="2017-10" db="EMBL/GenBank/DDBJ databases">
        <title>Development of genomic resources for the powdery mildew, Erysiphe pulchra.</title>
        <authorList>
            <person name="Wadl P.A."/>
            <person name="Mack B.M."/>
            <person name="Moore G."/>
            <person name="Beltz S.B."/>
        </authorList>
    </citation>
    <scope>NUCLEOTIDE SEQUENCE [LARGE SCALE GENOMIC DNA]</scope>
    <source>
        <strain evidence="1">Cflorida</strain>
    </source>
</reference>
<dbReference type="Gene3D" id="3.60.10.10">
    <property type="entry name" value="Endonuclease/exonuclease/phosphatase"/>
    <property type="match status" value="1"/>
</dbReference>
<proteinExistence type="predicted"/>
<accession>A0A2S4PR97</accession>
<feature type="non-terminal residue" evidence="1">
    <location>
        <position position="1"/>
    </location>
</feature>
<dbReference type="OrthoDB" id="6488267at2759"/>
<evidence type="ECO:0000313" key="2">
    <source>
        <dbReference type="Proteomes" id="UP000237438"/>
    </source>
</evidence>
<name>A0A2S4PR97_9PEZI</name>